<gene>
    <name evidence="2" type="ORF">Ga0061079_10751</name>
</gene>
<proteinExistence type="predicted"/>
<evidence type="ECO:0000313" key="2">
    <source>
        <dbReference type="EMBL" id="CVK16449.1"/>
    </source>
</evidence>
<feature type="transmembrane region" description="Helical" evidence="1">
    <location>
        <begin position="12"/>
        <end position="32"/>
    </location>
</feature>
<keyword evidence="1" id="KW-0472">Membrane</keyword>
<dbReference type="AlphaFoldDB" id="A0A0X3AMP9"/>
<evidence type="ECO:0000256" key="1">
    <source>
        <dbReference type="SAM" id="Phobius"/>
    </source>
</evidence>
<sequence length="58" mass="7003">MLLVFERININIIVSLLIINYFSFFKGVYILFEFWNVWGLKILLLNIIPYFLTVQKAF</sequence>
<protein>
    <submittedName>
        <fullName evidence="2">Uncharacterized protein</fullName>
    </submittedName>
</protein>
<feature type="transmembrane region" description="Helical" evidence="1">
    <location>
        <begin position="38"/>
        <end position="54"/>
    </location>
</feature>
<organism evidence="2 3">
    <name type="scientific">Apibacter mensalis</name>
    <dbReference type="NCBI Taxonomy" id="1586267"/>
    <lineage>
        <taxon>Bacteria</taxon>
        <taxon>Pseudomonadati</taxon>
        <taxon>Bacteroidota</taxon>
        <taxon>Flavobacteriia</taxon>
        <taxon>Flavobacteriales</taxon>
        <taxon>Weeksellaceae</taxon>
        <taxon>Apibacter</taxon>
    </lineage>
</organism>
<keyword evidence="1" id="KW-1133">Transmembrane helix</keyword>
<dbReference type="STRING" id="1586267.GCA_001418685_01302"/>
<evidence type="ECO:0000313" key="3">
    <source>
        <dbReference type="Proteomes" id="UP000182761"/>
    </source>
</evidence>
<dbReference type="EMBL" id="FCOR01000007">
    <property type="protein sequence ID" value="CVK16449.1"/>
    <property type="molecule type" value="Genomic_DNA"/>
</dbReference>
<dbReference type="Proteomes" id="UP000182761">
    <property type="component" value="Unassembled WGS sequence"/>
</dbReference>
<keyword evidence="1" id="KW-0812">Transmembrane</keyword>
<accession>A0A0X3AMP9</accession>
<reference evidence="2 3" key="1">
    <citation type="submission" date="2016-01" db="EMBL/GenBank/DDBJ databases">
        <authorList>
            <person name="McClelland M."/>
            <person name="Jain A."/>
            <person name="Saraogi P."/>
            <person name="Mendelson R."/>
            <person name="Westerman R."/>
            <person name="SanMiguel P."/>
            <person name="Csonka L."/>
        </authorList>
    </citation>
    <scope>NUCLEOTIDE SEQUENCE [LARGE SCALE GENOMIC DNA]</scope>
    <source>
        <strain evidence="2 3">R-53146</strain>
    </source>
</reference>
<keyword evidence="3" id="KW-1185">Reference proteome</keyword>
<name>A0A0X3AMP9_9FLAO</name>